<evidence type="ECO:0000259" key="2">
    <source>
        <dbReference type="Pfam" id="PF07727"/>
    </source>
</evidence>
<dbReference type="EMBL" id="BAABME010003585">
    <property type="protein sequence ID" value="GAA0159382.1"/>
    <property type="molecule type" value="Genomic_DNA"/>
</dbReference>
<dbReference type="PANTHER" id="PTHR11439">
    <property type="entry name" value="GAG-POL-RELATED RETROTRANSPOSON"/>
    <property type="match status" value="1"/>
</dbReference>
<dbReference type="Proteomes" id="UP001454036">
    <property type="component" value="Unassembled WGS sequence"/>
</dbReference>
<evidence type="ECO:0000313" key="4">
    <source>
        <dbReference type="Proteomes" id="UP001454036"/>
    </source>
</evidence>
<proteinExistence type="predicted"/>
<evidence type="ECO:0000256" key="1">
    <source>
        <dbReference type="SAM" id="SignalP"/>
    </source>
</evidence>
<keyword evidence="1" id="KW-0732">Signal</keyword>
<comment type="caution">
    <text evidence="3">The sequence shown here is derived from an EMBL/GenBank/DDBJ whole genome shotgun (WGS) entry which is preliminary data.</text>
</comment>
<dbReference type="Pfam" id="PF07727">
    <property type="entry name" value="RVT_2"/>
    <property type="match status" value="1"/>
</dbReference>
<keyword evidence="3" id="KW-0812">Transmembrane</keyword>
<keyword evidence="4" id="KW-1185">Reference proteome</keyword>
<feature type="chain" id="PRO_5043337924" evidence="1">
    <location>
        <begin position="22"/>
        <end position="294"/>
    </location>
</feature>
<keyword evidence="3" id="KW-0675">Receptor</keyword>
<protein>
    <submittedName>
        <fullName evidence="3">Transmembrane signal receptor</fullName>
    </submittedName>
</protein>
<dbReference type="SUPFAM" id="SSF56672">
    <property type="entry name" value="DNA/RNA polymerases"/>
    <property type="match status" value="1"/>
</dbReference>
<accession>A0AAV3Q5K8</accession>
<feature type="domain" description="Reverse transcriptase Ty1/copia-type" evidence="2">
    <location>
        <begin position="2"/>
        <end position="179"/>
    </location>
</feature>
<reference evidence="3 4" key="1">
    <citation type="submission" date="2024-01" db="EMBL/GenBank/DDBJ databases">
        <title>The complete chloroplast genome sequence of Lithospermum erythrorhizon: insights into the phylogenetic relationship among Boraginaceae species and the maternal lineages of purple gromwells.</title>
        <authorList>
            <person name="Okada T."/>
            <person name="Watanabe K."/>
        </authorList>
    </citation>
    <scope>NUCLEOTIDE SEQUENCE [LARGE SCALE GENOMIC DNA]</scope>
</reference>
<gene>
    <name evidence="3" type="ORF">LIER_16170</name>
</gene>
<name>A0AAV3Q5K8_LITER</name>
<sequence>MAKLVTVRLVLALAASKTCQLFQLDINNAFLHGYLDEDIYMLPPEGYDKAVAPQVCKYGLKQASRQWNVEFTSTLLEYGFNQSYHDNCLFTFTTMIYFLVLVVYVDDILTTCTSEEEMVAVKQLLHKKFNIKNMGVAKYFLGIEIARSNDGMYLSQQKYVKDIIQDLKMDQAKAVATPLAHDWNVEDNNSPLLEDPSQYRRLVGRLLYLNFTRQDLTFSVHHLSQFMQHPTYCHWNVALDVVMYLKGTTNHGLYYPANTNMEITIFCDADWAKCTLIRRSITGYCIMIGGALIS</sequence>
<dbReference type="InterPro" id="IPR043502">
    <property type="entry name" value="DNA/RNA_pol_sf"/>
</dbReference>
<feature type="signal peptide" evidence="1">
    <location>
        <begin position="1"/>
        <end position="21"/>
    </location>
</feature>
<keyword evidence="3" id="KW-0472">Membrane</keyword>
<dbReference type="AlphaFoldDB" id="A0AAV3Q5K8"/>
<evidence type="ECO:0000313" key="3">
    <source>
        <dbReference type="EMBL" id="GAA0159382.1"/>
    </source>
</evidence>
<organism evidence="3 4">
    <name type="scientific">Lithospermum erythrorhizon</name>
    <name type="common">Purple gromwell</name>
    <name type="synonym">Lithospermum officinale var. erythrorhizon</name>
    <dbReference type="NCBI Taxonomy" id="34254"/>
    <lineage>
        <taxon>Eukaryota</taxon>
        <taxon>Viridiplantae</taxon>
        <taxon>Streptophyta</taxon>
        <taxon>Embryophyta</taxon>
        <taxon>Tracheophyta</taxon>
        <taxon>Spermatophyta</taxon>
        <taxon>Magnoliopsida</taxon>
        <taxon>eudicotyledons</taxon>
        <taxon>Gunneridae</taxon>
        <taxon>Pentapetalae</taxon>
        <taxon>asterids</taxon>
        <taxon>lamiids</taxon>
        <taxon>Boraginales</taxon>
        <taxon>Boraginaceae</taxon>
        <taxon>Boraginoideae</taxon>
        <taxon>Lithospermeae</taxon>
        <taxon>Lithospermum</taxon>
    </lineage>
</organism>
<dbReference type="PANTHER" id="PTHR11439:SF511">
    <property type="match status" value="1"/>
</dbReference>
<dbReference type="InterPro" id="IPR013103">
    <property type="entry name" value="RVT_2"/>
</dbReference>